<dbReference type="RefSeq" id="WP_320287614.1">
    <property type="nucleotide sequence ID" value="NZ_JAVIIW010000012.1"/>
</dbReference>
<comment type="caution">
    <text evidence="1">The sequence shown here is derived from an EMBL/GenBank/DDBJ whole genome shotgun (WGS) entry which is preliminary data.</text>
</comment>
<evidence type="ECO:0000313" key="1">
    <source>
        <dbReference type="EMBL" id="MDX8479258.1"/>
    </source>
</evidence>
<accession>A0ABU4XYS6</accession>
<dbReference type="Gene3D" id="1.20.1440.60">
    <property type="entry name" value="23S rRNA-intervening sequence"/>
    <property type="match status" value="1"/>
</dbReference>
<dbReference type="Proteomes" id="UP001287059">
    <property type="component" value="Unassembled WGS sequence"/>
</dbReference>
<dbReference type="InterPro" id="IPR036583">
    <property type="entry name" value="23S_rRNA_IVS_sf"/>
</dbReference>
<organism evidence="1 2">
    <name type="scientific">Mesorhizobium album</name>
    <dbReference type="NCBI Taxonomy" id="3072314"/>
    <lineage>
        <taxon>Bacteria</taxon>
        <taxon>Pseudomonadati</taxon>
        <taxon>Pseudomonadota</taxon>
        <taxon>Alphaproteobacteria</taxon>
        <taxon>Hyphomicrobiales</taxon>
        <taxon>Phyllobacteriaceae</taxon>
        <taxon>Mesorhizobium</taxon>
    </lineage>
</organism>
<dbReference type="CDD" id="cd16377">
    <property type="entry name" value="23S_rRNA_IVP_like"/>
    <property type="match status" value="1"/>
</dbReference>
<dbReference type="PANTHER" id="PTHR38471">
    <property type="entry name" value="FOUR HELIX BUNDLE PROTEIN"/>
    <property type="match status" value="1"/>
</dbReference>
<sequence length="126" mass="14470">MEKAGSYIRRAKDLEVYKRAYAVSLELHRATLAFPKVEQYALADQLRRSSKAICANLAEGFAKQSHSKPEFARFISMAMGSCSEVETWISYAFDLDYITQAQRDEWLQSYVHIYGRRIAAISMGCW</sequence>
<dbReference type="SUPFAM" id="SSF158446">
    <property type="entry name" value="IVS-encoded protein-like"/>
    <property type="match status" value="1"/>
</dbReference>
<protein>
    <submittedName>
        <fullName evidence="1">Four helix bundle protein</fullName>
    </submittedName>
</protein>
<dbReference type="InterPro" id="IPR012657">
    <property type="entry name" value="23S_rRNA-intervening_sequence"/>
</dbReference>
<proteinExistence type="predicted"/>
<name>A0ABU4XYS6_9HYPH</name>
<evidence type="ECO:0000313" key="2">
    <source>
        <dbReference type="Proteomes" id="UP001287059"/>
    </source>
</evidence>
<keyword evidence="2" id="KW-1185">Reference proteome</keyword>
<gene>
    <name evidence="1" type="ORF">RFN28_12330</name>
</gene>
<dbReference type="EMBL" id="JAVIIW010000012">
    <property type="protein sequence ID" value="MDX8479258.1"/>
    <property type="molecule type" value="Genomic_DNA"/>
</dbReference>
<dbReference type="Pfam" id="PF05635">
    <property type="entry name" value="23S_rRNA_IVP"/>
    <property type="match status" value="1"/>
</dbReference>
<reference evidence="1 2" key="1">
    <citation type="submission" date="2023-08" db="EMBL/GenBank/DDBJ databases">
        <title>Implementing the SeqCode for naming new Mesorhizobium species isolated from Vachellia karroo root nodules.</title>
        <authorList>
            <person name="Van Lill M."/>
        </authorList>
    </citation>
    <scope>NUCLEOTIDE SEQUENCE [LARGE SCALE GENOMIC DNA]</scope>
    <source>
        <strain evidence="1 2">VK24D</strain>
    </source>
</reference>
<dbReference type="PANTHER" id="PTHR38471:SF2">
    <property type="entry name" value="FOUR HELIX BUNDLE PROTEIN"/>
    <property type="match status" value="1"/>
</dbReference>
<dbReference type="NCBIfam" id="TIGR02436">
    <property type="entry name" value="four helix bundle protein"/>
    <property type="match status" value="1"/>
</dbReference>